<dbReference type="Proteomes" id="UP001611548">
    <property type="component" value="Unassembled WGS sequence"/>
</dbReference>
<proteinExistence type="predicted"/>
<evidence type="ECO:0000313" key="6">
    <source>
        <dbReference type="EMBL" id="MFI1965015.1"/>
    </source>
</evidence>
<dbReference type="SUPFAM" id="SSF55781">
    <property type="entry name" value="GAF domain-like"/>
    <property type="match status" value="1"/>
</dbReference>
<dbReference type="InterPro" id="IPR036388">
    <property type="entry name" value="WH-like_DNA-bd_sf"/>
</dbReference>
<reference evidence="6 7" key="1">
    <citation type="submission" date="2024-10" db="EMBL/GenBank/DDBJ databases">
        <title>The Natural Products Discovery Center: Release of the First 8490 Sequenced Strains for Exploring Actinobacteria Biosynthetic Diversity.</title>
        <authorList>
            <person name="Kalkreuter E."/>
            <person name="Kautsar S.A."/>
            <person name="Yang D."/>
            <person name="Bader C.D."/>
            <person name="Teijaro C.N."/>
            <person name="Fluegel L."/>
            <person name="Davis C.M."/>
            <person name="Simpson J.R."/>
            <person name="Lauterbach L."/>
            <person name="Steele A.D."/>
            <person name="Gui C."/>
            <person name="Meng S."/>
            <person name="Li G."/>
            <person name="Viehrig K."/>
            <person name="Ye F."/>
            <person name="Su P."/>
            <person name="Kiefer A.F."/>
            <person name="Nichols A."/>
            <person name="Cepeda A.J."/>
            <person name="Yan W."/>
            <person name="Fan B."/>
            <person name="Jiang Y."/>
            <person name="Adhikari A."/>
            <person name="Zheng C.-J."/>
            <person name="Schuster L."/>
            <person name="Cowan T.M."/>
            <person name="Smanski M.J."/>
            <person name="Chevrette M.G."/>
            <person name="De Carvalho L.P.S."/>
            <person name="Shen B."/>
        </authorList>
    </citation>
    <scope>NUCLEOTIDE SEQUENCE [LARGE SCALE GENOMIC DNA]</scope>
    <source>
        <strain evidence="6 7">NPDC020327</strain>
    </source>
</reference>
<keyword evidence="1" id="KW-0808">Transferase</keyword>
<dbReference type="InterPro" id="IPR011006">
    <property type="entry name" value="CheY-like_superfamily"/>
</dbReference>
<dbReference type="InterPro" id="IPR012074">
    <property type="entry name" value="GAF_ANTAR"/>
</dbReference>
<organism evidence="6 7">
    <name type="scientific">Streptomyces pathocidini</name>
    <dbReference type="NCBI Taxonomy" id="1650571"/>
    <lineage>
        <taxon>Bacteria</taxon>
        <taxon>Bacillati</taxon>
        <taxon>Actinomycetota</taxon>
        <taxon>Actinomycetes</taxon>
        <taxon>Kitasatosporales</taxon>
        <taxon>Streptomycetaceae</taxon>
        <taxon>Streptomyces</taxon>
    </lineage>
</organism>
<dbReference type="PIRSF" id="PIRSF036625">
    <property type="entry name" value="GAF_ANTAR"/>
    <property type="match status" value="1"/>
</dbReference>
<dbReference type="PROSITE" id="PS50921">
    <property type="entry name" value="ANTAR"/>
    <property type="match status" value="1"/>
</dbReference>
<dbReference type="EMBL" id="JBIRWE010000004">
    <property type="protein sequence ID" value="MFI1965015.1"/>
    <property type="molecule type" value="Genomic_DNA"/>
</dbReference>
<dbReference type="SMART" id="SM01012">
    <property type="entry name" value="ANTAR"/>
    <property type="match status" value="1"/>
</dbReference>
<evidence type="ECO:0000256" key="3">
    <source>
        <dbReference type="ARBA" id="ARBA00023015"/>
    </source>
</evidence>
<keyword evidence="3" id="KW-0805">Transcription regulation</keyword>
<comment type="caution">
    <text evidence="6">The sequence shown here is derived from an EMBL/GenBank/DDBJ whole genome shotgun (WGS) entry which is preliminary data.</text>
</comment>
<evidence type="ECO:0000313" key="7">
    <source>
        <dbReference type="Proteomes" id="UP001611548"/>
    </source>
</evidence>
<feature type="domain" description="ANTAR" evidence="5">
    <location>
        <begin position="166"/>
        <end position="227"/>
    </location>
</feature>
<dbReference type="Pfam" id="PF13185">
    <property type="entry name" value="GAF_2"/>
    <property type="match status" value="1"/>
</dbReference>
<evidence type="ECO:0000256" key="2">
    <source>
        <dbReference type="ARBA" id="ARBA00022777"/>
    </source>
</evidence>
<gene>
    <name evidence="6" type="ORF">ACH429_13015</name>
</gene>
<dbReference type="RefSeq" id="WP_169790930.1">
    <property type="nucleotide sequence ID" value="NZ_JBIRWE010000004.1"/>
</dbReference>
<keyword evidence="7" id="KW-1185">Reference proteome</keyword>
<accession>A0ABW7UQW8</accession>
<evidence type="ECO:0000256" key="4">
    <source>
        <dbReference type="ARBA" id="ARBA00023163"/>
    </source>
</evidence>
<dbReference type="Gene3D" id="1.10.10.10">
    <property type="entry name" value="Winged helix-like DNA-binding domain superfamily/Winged helix DNA-binding domain"/>
    <property type="match status" value="1"/>
</dbReference>
<name>A0ABW7UQW8_9ACTN</name>
<protein>
    <submittedName>
        <fullName evidence="6">ANTAR domain-containing protein</fullName>
    </submittedName>
</protein>
<keyword evidence="2" id="KW-0418">Kinase</keyword>
<dbReference type="Gene3D" id="3.30.450.40">
    <property type="match status" value="1"/>
</dbReference>
<dbReference type="InterPro" id="IPR029016">
    <property type="entry name" value="GAF-like_dom_sf"/>
</dbReference>
<sequence length="246" mass="26111">MFATMAKALHGQPSREQILQEITELGASTVAGAQYAGVALLRRGRTLESPAYTHPLVPRVDRAQSLAGEGPAFRPADAEGSEKVRTTADPAEGVSVTRVDDLAADRRWPRFAREAARLGMRSMLSCRLTEERDSAGCLNLFSAEPGAFGEESAGTVAVLATHAAIALSAAAAVENLSNAVASRQVIGEATGILMERYRVTSREAFAMLVKASQDLNVKLREIAVHVVATGQNPAELRAADFAVARQ</sequence>
<dbReference type="Pfam" id="PF03861">
    <property type="entry name" value="ANTAR"/>
    <property type="match status" value="1"/>
</dbReference>
<evidence type="ECO:0000256" key="1">
    <source>
        <dbReference type="ARBA" id="ARBA00022679"/>
    </source>
</evidence>
<evidence type="ECO:0000259" key="5">
    <source>
        <dbReference type="PROSITE" id="PS50921"/>
    </source>
</evidence>
<keyword evidence="4" id="KW-0804">Transcription</keyword>
<dbReference type="SUPFAM" id="SSF52172">
    <property type="entry name" value="CheY-like"/>
    <property type="match status" value="1"/>
</dbReference>
<dbReference type="InterPro" id="IPR003018">
    <property type="entry name" value="GAF"/>
</dbReference>
<dbReference type="InterPro" id="IPR005561">
    <property type="entry name" value="ANTAR"/>
</dbReference>